<name>A0A495AX29_VOGIN</name>
<protein>
    <submittedName>
        <fullName evidence="3">Amino acid ABC transporter substrate-binding protein (PAAT family)</fullName>
    </submittedName>
</protein>
<dbReference type="SUPFAM" id="SSF53850">
    <property type="entry name" value="Periplasmic binding protein-like II"/>
    <property type="match status" value="1"/>
</dbReference>
<accession>A0A495AX29</accession>
<dbReference type="PANTHER" id="PTHR38834">
    <property type="entry name" value="PERIPLASMIC SUBSTRATE BINDING PROTEIN FAMILY 3"/>
    <property type="match status" value="1"/>
</dbReference>
<feature type="domain" description="Solute-binding protein family 3/N-terminal" evidence="2">
    <location>
        <begin position="30"/>
        <end position="240"/>
    </location>
</feature>
<dbReference type="RefSeq" id="WP_120812361.1">
    <property type="nucleotide sequence ID" value="NZ_RBID01000019.1"/>
</dbReference>
<dbReference type="InterPro" id="IPR001638">
    <property type="entry name" value="Solute-binding_3/MltF_N"/>
</dbReference>
<dbReference type="EMBL" id="RBID01000019">
    <property type="protein sequence ID" value="RKQ53281.1"/>
    <property type="molecule type" value="Genomic_DNA"/>
</dbReference>
<evidence type="ECO:0000256" key="1">
    <source>
        <dbReference type="SAM" id="SignalP"/>
    </source>
</evidence>
<sequence>MNFLRRVGLLCCLALPLHAAEPLQLRLLTEDYPPFNMQLADGRIGGLSSDIVREILRRAGIGYRIELLPWVRAYNSAVLEPNTCVYSTTRTEQREHQLQWIGPVVENPWVLYGRDDGPQELSNLEAARRYRLGGYSGDAVAQYLISRGFEVDLASNDVQNLRKLQAGRIDLWATGKYLGAALVAREKATRLRPLLTFNTTFLYLACNQMMADGTVRLLNEHLRGMHKDGTVARINARYLND</sequence>
<dbReference type="Gene3D" id="3.40.190.10">
    <property type="entry name" value="Periplasmic binding protein-like II"/>
    <property type="match status" value="2"/>
</dbReference>
<dbReference type="AlphaFoldDB" id="A0A495AX29"/>
<keyword evidence="1" id="KW-0732">Signal</keyword>
<feature type="chain" id="PRO_5019786359" evidence="1">
    <location>
        <begin position="20"/>
        <end position="241"/>
    </location>
</feature>
<reference evidence="3 4" key="1">
    <citation type="submission" date="2018-10" db="EMBL/GenBank/DDBJ databases">
        <title>Genomic Encyclopedia of Type Strains, Phase IV (KMG-IV): sequencing the most valuable type-strain genomes for metagenomic binning, comparative biology and taxonomic classification.</title>
        <authorList>
            <person name="Goeker M."/>
        </authorList>
    </citation>
    <scope>NUCLEOTIDE SEQUENCE [LARGE SCALE GENOMIC DNA]</scope>
    <source>
        <strain evidence="3 4">DSM 3303</strain>
    </source>
</reference>
<evidence type="ECO:0000313" key="4">
    <source>
        <dbReference type="Proteomes" id="UP000279384"/>
    </source>
</evidence>
<organism evidence="3 4">
    <name type="scientific">Vogesella indigofera</name>
    <name type="common">Pseudomonas indigofera</name>
    <dbReference type="NCBI Taxonomy" id="45465"/>
    <lineage>
        <taxon>Bacteria</taxon>
        <taxon>Pseudomonadati</taxon>
        <taxon>Pseudomonadota</taxon>
        <taxon>Betaproteobacteria</taxon>
        <taxon>Neisseriales</taxon>
        <taxon>Chromobacteriaceae</taxon>
        <taxon>Vogesella</taxon>
    </lineage>
</organism>
<comment type="caution">
    <text evidence="3">The sequence shown here is derived from an EMBL/GenBank/DDBJ whole genome shotgun (WGS) entry which is preliminary data.</text>
</comment>
<dbReference type="Proteomes" id="UP000279384">
    <property type="component" value="Unassembled WGS sequence"/>
</dbReference>
<evidence type="ECO:0000259" key="2">
    <source>
        <dbReference type="Pfam" id="PF00497"/>
    </source>
</evidence>
<gene>
    <name evidence="3" type="ORF">C8E02_3216</name>
</gene>
<feature type="signal peptide" evidence="1">
    <location>
        <begin position="1"/>
        <end position="19"/>
    </location>
</feature>
<dbReference type="PANTHER" id="PTHR38834:SF3">
    <property type="entry name" value="SOLUTE-BINDING PROTEIN FAMILY 3_N-TERMINAL DOMAIN-CONTAINING PROTEIN"/>
    <property type="match status" value="1"/>
</dbReference>
<dbReference type="Pfam" id="PF00497">
    <property type="entry name" value="SBP_bac_3"/>
    <property type="match status" value="1"/>
</dbReference>
<evidence type="ECO:0000313" key="3">
    <source>
        <dbReference type="EMBL" id="RKQ53281.1"/>
    </source>
</evidence>
<proteinExistence type="predicted"/>